<feature type="domain" description="NAD-dependent epimerase/dehydratase" evidence="1">
    <location>
        <begin position="12"/>
        <end position="216"/>
    </location>
</feature>
<dbReference type="EMBL" id="SOFY01000031">
    <property type="protein sequence ID" value="TFC48915.1"/>
    <property type="molecule type" value="Genomic_DNA"/>
</dbReference>
<dbReference type="SUPFAM" id="SSF51735">
    <property type="entry name" value="NAD(P)-binding Rossmann-fold domains"/>
    <property type="match status" value="1"/>
</dbReference>
<evidence type="ECO:0000313" key="3">
    <source>
        <dbReference type="Proteomes" id="UP000297403"/>
    </source>
</evidence>
<comment type="caution">
    <text evidence="2">The sequence shown here is derived from an EMBL/GenBank/DDBJ whole genome shotgun (WGS) entry which is preliminary data.</text>
</comment>
<reference evidence="2 3" key="1">
    <citation type="submission" date="2019-03" db="EMBL/GenBank/DDBJ databases">
        <title>Genomics of glacier-inhabiting Cryobacterium strains.</title>
        <authorList>
            <person name="Liu Q."/>
            <person name="Xin Y.-H."/>
        </authorList>
    </citation>
    <scope>NUCLEOTIDE SEQUENCE [LARGE SCALE GENOMIC DNA]</scope>
    <source>
        <strain evidence="3">TMT1-22</strain>
    </source>
</reference>
<dbReference type="PANTHER" id="PTHR43245">
    <property type="entry name" value="BIFUNCTIONAL POLYMYXIN RESISTANCE PROTEIN ARNA"/>
    <property type="match status" value="1"/>
</dbReference>
<keyword evidence="3" id="KW-1185">Reference proteome</keyword>
<proteinExistence type="predicted"/>
<dbReference type="InterPro" id="IPR001509">
    <property type="entry name" value="Epimerase_deHydtase"/>
</dbReference>
<sequence>MLMKHSLSGRRVTVLGAHGFVGSAVMAASEARAGIAVTGLVRRYEGTKAPAHGRSFVLGDVSDEDSVRRAVQGADCVVHAASYIGYDPGLCEQTNVLGTQVVAAACAKEGISRLVYVSTSAVYGPGPHRNAQEGELAVKPASTLSSSRAVAERIVLSMGGAVVRPHFVYGIGDRWFVPGVLRLAEDLGGLVASGTALHSVIHIGDLGAALAALALKEGDLNSNVFHAAGAEPSSLREVLSAVAPHAAFMNRCLSDKEAETFSHQRGLSSHQISLVSTEHTYTSTRLREEIGLDLGGGFRPSTEQLAWYERPTAL</sequence>
<protein>
    <submittedName>
        <fullName evidence="2">NAD(P)-dependent oxidoreductase</fullName>
    </submittedName>
</protein>
<name>A0AAQ2C7F6_9MICO</name>
<organism evidence="2 3">
    <name type="scientific">Cryobacterium shii</name>
    <dbReference type="NCBI Taxonomy" id="1259235"/>
    <lineage>
        <taxon>Bacteria</taxon>
        <taxon>Bacillati</taxon>
        <taxon>Actinomycetota</taxon>
        <taxon>Actinomycetes</taxon>
        <taxon>Micrococcales</taxon>
        <taxon>Microbacteriaceae</taxon>
        <taxon>Cryobacterium</taxon>
    </lineage>
</organism>
<dbReference type="Pfam" id="PF01370">
    <property type="entry name" value="Epimerase"/>
    <property type="match status" value="1"/>
</dbReference>
<evidence type="ECO:0000259" key="1">
    <source>
        <dbReference type="Pfam" id="PF01370"/>
    </source>
</evidence>
<dbReference type="AlphaFoldDB" id="A0AAQ2C7F6"/>
<gene>
    <name evidence="2" type="ORF">E3O49_06815</name>
</gene>
<evidence type="ECO:0000313" key="2">
    <source>
        <dbReference type="EMBL" id="TFC48915.1"/>
    </source>
</evidence>
<dbReference type="InterPro" id="IPR050177">
    <property type="entry name" value="Lipid_A_modif_metabolic_enz"/>
</dbReference>
<dbReference type="Proteomes" id="UP000297403">
    <property type="component" value="Unassembled WGS sequence"/>
</dbReference>
<dbReference type="InterPro" id="IPR036291">
    <property type="entry name" value="NAD(P)-bd_dom_sf"/>
</dbReference>
<dbReference type="Gene3D" id="3.40.50.720">
    <property type="entry name" value="NAD(P)-binding Rossmann-like Domain"/>
    <property type="match status" value="1"/>
</dbReference>
<accession>A0AAQ2C7F6</accession>